<sequence>MKYENKLAIGIDLGTTNSAISVFRNGLAELIPNVYRQYLTPSVISITEEQSILVGEPAQNRLITYPADTAATFKRYLGTDKKYSLAGQDFSPTELCSIILKSLKEDAETYLQQPIQDVVISVPAYFNDHQRKEVRYSAELAGLNAVRLINEPTAASLAHGIDGSHNNKRYLIFDLGGGTFDITIVEQADTFIEVHASTGDNFLGGEDFTAALVQAVYSKLERSGTDITPAEHAIIVAACERGKKQRYNQLEVQLSSPFSRSFSFRNDELEKIWQPVLARIAKPIKQALKDARISSDEIDEVIFVGGATRLKDIHQMAIRLFGRFVKQTVDPDLVVAMGAAVQAACRLRDKSIEEVILTDVCPYSLGIAIVSESDSGIFSPIIERNTIIPCSRIERYYTTHDEQKHIRISVFQGESFWVAHNILIDSFNIEVPPRTAGSEAVDVRFSYDINGLLEINVTVVSTGKTTNKVIVQHPDGITDAEKLQSLEKLSNLKTHPRDQLENIAFNEKLNSLYEQALGEQRAYLNPLILAFNKALCSQDNSYINKIRKQIEISLSENLN</sequence>
<dbReference type="PROSITE" id="PS00329">
    <property type="entry name" value="HSP70_2"/>
    <property type="match status" value="1"/>
</dbReference>
<dbReference type="FunFam" id="3.30.420.40:FF:000144">
    <property type="entry name" value="Molecular chaperone HscC"/>
    <property type="match status" value="1"/>
</dbReference>
<dbReference type="EMBL" id="BATL01000122">
    <property type="protein sequence ID" value="GAD78091.1"/>
    <property type="molecule type" value="Genomic_DNA"/>
</dbReference>
<dbReference type="AlphaFoldDB" id="U3ADU5"/>
<dbReference type="Gene3D" id="3.30.420.40">
    <property type="match status" value="2"/>
</dbReference>
<comment type="caution">
    <text evidence="5">The sequence shown here is derived from an EMBL/GenBank/DDBJ whole genome shotgun (WGS) entry which is preliminary data.</text>
</comment>
<keyword evidence="2 4" id="KW-0547">Nucleotide-binding</keyword>
<evidence type="ECO:0000256" key="2">
    <source>
        <dbReference type="ARBA" id="ARBA00022741"/>
    </source>
</evidence>
<evidence type="ECO:0000256" key="4">
    <source>
        <dbReference type="RuleBase" id="RU003322"/>
    </source>
</evidence>
<proteinExistence type="inferred from homology"/>
<dbReference type="GO" id="GO:0140662">
    <property type="term" value="F:ATP-dependent protein folding chaperone"/>
    <property type="evidence" value="ECO:0007669"/>
    <property type="project" value="InterPro"/>
</dbReference>
<dbReference type="InterPro" id="IPR013126">
    <property type="entry name" value="Hsp_70_fam"/>
</dbReference>
<evidence type="ECO:0000313" key="6">
    <source>
        <dbReference type="Proteomes" id="UP000016567"/>
    </source>
</evidence>
<name>U3ADU5_9VIBR</name>
<dbReference type="InterPro" id="IPR018181">
    <property type="entry name" value="Heat_shock_70_CS"/>
</dbReference>
<evidence type="ECO:0000256" key="3">
    <source>
        <dbReference type="ARBA" id="ARBA00022840"/>
    </source>
</evidence>
<comment type="similarity">
    <text evidence="1 4">Belongs to the heat shock protein 70 family.</text>
</comment>
<evidence type="ECO:0000313" key="5">
    <source>
        <dbReference type="EMBL" id="GAD78091.1"/>
    </source>
</evidence>
<evidence type="ECO:0000256" key="1">
    <source>
        <dbReference type="ARBA" id="ARBA00007381"/>
    </source>
</evidence>
<gene>
    <name evidence="5" type="primary">hscC</name>
    <name evidence="5" type="ORF">VAZ01S_122_00040</name>
</gene>
<dbReference type="GO" id="GO:0005524">
    <property type="term" value="F:ATP binding"/>
    <property type="evidence" value="ECO:0007669"/>
    <property type="project" value="UniProtKB-KW"/>
</dbReference>
<dbReference type="Gene3D" id="3.90.640.10">
    <property type="entry name" value="Actin, Chain A, domain 4"/>
    <property type="match status" value="1"/>
</dbReference>
<dbReference type="STRING" id="1219077.VAZ01S_122_00040"/>
<keyword evidence="6" id="KW-1185">Reference proteome</keyword>
<dbReference type="eggNOG" id="COG0443">
    <property type="taxonomic scope" value="Bacteria"/>
</dbReference>
<reference evidence="5 6" key="1">
    <citation type="submission" date="2013-09" db="EMBL/GenBank/DDBJ databases">
        <title>Whole genome shotgun sequence of Vibrio azureus NBRC 104587.</title>
        <authorList>
            <person name="Isaki S."/>
            <person name="Hosoyama A."/>
            <person name="Numata M."/>
            <person name="Hashimoto M."/>
            <person name="Hosoyama Y."/>
            <person name="Tsuchikane K."/>
            <person name="Noguchi M."/>
            <person name="Hirakata S."/>
            <person name="Ichikawa N."/>
            <person name="Ohji S."/>
            <person name="Yamazoe A."/>
            <person name="Fujita N."/>
        </authorList>
    </citation>
    <scope>NUCLEOTIDE SEQUENCE [LARGE SCALE GENOMIC DNA]</scope>
    <source>
        <strain evidence="5 6">NBRC 104587</strain>
    </source>
</reference>
<dbReference type="SUPFAM" id="SSF100920">
    <property type="entry name" value="Heat shock protein 70kD (HSP70), peptide-binding domain"/>
    <property type="match status" value="1"/>
</dbReference>
<dbReference type="SUPFAM" id="SSF53067">
    <property type="entry name" value="Actin-like ATPase domain"/>
    <property type="match status" value="2"/>
</dbReference>
<accession>U3ADU5</accession>
<dbReference type="PRINTS" id="PR00301">
    <property type="entry name" value="HEATSHOCK70"/>
</dbReference>
<dbReference type="PANTHER" id="PTHR19375">
    <property type="entry name" value="HEAT SHOCK PROTEIN 70KDA"/>
    <property type="match status" value="1"/>
</dbReference>
<dbReference type="PROSITE" id="PS00297">
    <property type="entry name" value="HSP70_1"/>
    <property type="match status" value="1"/>
</dbReference>
<dbReference type="Gene3D" id="2.60.34.10">
    <property type="entry name" value="Substrate Binding Domain Of DNAk, Chain A, domain 1"/>
    <property type="match status" value="1"/>
</dbReference>
<dbReference type="OrthoDB" id="9766019at2"/>
<dbReference type="Proteomes" id="UP000016567">
    <property type="component" value="Unassembled WGS sequence"/>
</dbReference>
<dbReference type="RefSeq" id="WP_021711826.1">
    <property type="nucleotide sequence ID" value="NZ_BAOB01000211.1"/>
</dbReference>
<protein>
    <submittedName>
        <fullName evidence="5">Chaperone protein HscC</fullName>
    </submittedName>
</protein>
<dbReference type="Pfam" id="PF00012">
    <property type="entry name" value="HSP70"/>
    <property type="match status" value="2"/>
</dbReference>
<keyword evidence="3 4" id="KW-0067">ATP-binding</keyword>
<organism evidence="5 6">
    <name type="scientific">Vibrio azureus NBRC 104587</name>
    <dbReference type="NCBI Taxonomy" id="1219077"/>
    <lineage>
        <taxon>Bacteria</taxon>
        <taxon>Pseudomonadati</taxon>
        <taxon>Pseudomonadota</taxon>
        <taxon>Gammaproteobacteria</taxon>
        <taxon>Vibrionales</taxon>
        <taxon>Vibrionaceae</taxon>
        <taxon>Vibrio</taxon>
    </lineage>
</organism>
<dbReference type="InterPro" id="IPR029047">
    <property type="entry name" value="HSP70_peptide-bd_sf"/>
</dbReference>
<dbReference type="InterPro" id="IPR043129">
    <property type="entry name" value="ATPase_NBD"/>
</dbReference>